<dbReference type="OrthoDB" id="411782at2759"/>
<dbReference type="SUPFAM" id="SSF52540">
    <property type="entry name" value="P-loop containing nucleoside triphosphate hydrolases"/>
    <property type="match status" value="1"/>
</dbReference>
<comment type="caution">
    <text evidence="1">The sequence shown here is derived from an EMBL/GenBank/DDBJ whole genome shotgun (WGS) entry which is preliminary data.</text>
</comment>
<proteinExistence type="predicted"/>
<organism evidence="1 2">
    <name type="scientific">Symbiodinium microadriaticum</name>
    <name type="common">Dinoflagellate</name>
    <name type="synonym">Zooxanthella microadriatica</name>
    <dbReference type="NCBI Taxonomy" id="2951"/>
    <lineage>
        <taxon>Eukaryota</taxon>
        <taxon>Sar</taxon>
        <taxon>Alveolata</taxon>
        <taxon>Dinophyceae</taxon>
        <taxon>Suessiales</taxon>
        <taxon>Symbiodiniaceae</taxon>
        <taxon>Symbiodinium</taxon>
    </lineage>
</organism>
<dbReference type="OMA" id="DERYMDI"/>
<name>A0A1Q9C6F8_SYMMI</name>
<evidence type="ECO:0000313" key="1">
    <source>
        <dbReference type="EMBL" id="OLP78499.1"/>
    </source>
</evidence>
<dbReference type="Gene3D" id="3.40.50.300">
    <property type="entry name" value="P-loop containing nucleotide triphosphate hydrolases"/>
    <property type="match status" value="1"/>
</dbReference>
<evidence type="ECO:0000313" key="2">
    <source>
        <dbReference type="Proteomes" id="UP000186817"/>
    </source>
</evidence>
<dbReference type="EMBL" id="LSRX01001602">
    <property type="protein sequence ID" value="OLP78499.1"/>
    <property type="molecule type" value="Genomic_DNA"/>
</dbReference>
<protein>
    <submittedName>
        <fullName evidence="1">Uncharacterized protein</fullName>
    </submittedName>
</protein>
<dbReference type="AlphaFoldDB" id="A0A1Q9C6F8"/>
<accession>A0A1Q9C6F8</accession>
<dbReference type="Proteomes" id="UP000186817">
    <property type="component" value="Unassembled WGS sequence"/>
</dbReference>
<dbReference type="InterPro" id="IPR027417">
    <property type="entry name" value="P-loop_NTPase"/>
</dbReference>
<keyword evidence="2" id="KW-1185">Reference proteome</keyword>
<reference evidence="1 2" key="1">
    <citation type="submission" date="2016-02" db="EMBL/GenBank/DDBJ databases">
        <title>Genome analysis of coral dinoflagellate symbionts highlights evolutionary adaptations to a symbiotic lifestyle.</title>
        <authorList>
            <person name="Aranda M."/>
            <person name="Li Y."/>
            <person name="Liew Y.J."/>
            <person name="Baumgarten S."/>
            <person name="Simakov O."/>
            <person name="Wilson M."/>
            <person name="Piel J."/>
            <person name="Ashoor H."/>
            <person name="Bougouffa S."/>
            <person name="Bajic V.B."/>
            <person name="Ryu T."/>
            <person name="Ravasi T."/>
            <person name="Bayer T."/>
            <person name="Micklem G."/>
            <person name="Kim H."/>
            <person name="Bhak J."/>
            <person name="Lajeunesse T.C."/>
            <person name="Voolstra C.R."/>
        </authorList>
    </citation>
    <scope>NUCLEOTIDE SEQUENCE [LARGE SCALE GENOMIC DNA]</scope>
    <source>
        <strain evidence="1 2">CCMP2467</strain>
    </source>
</reference>
<gene>
    <name evidence="1" type="ORF">AK812_SmicGene41315</name>
</gene>
<sequence>MAMHAEGQRVPVAFQVTVIGNRGAGKSALIRAASVDNDGAHEVGDGVQLHKLACFYNSFSVVADFVEMPPDDRYYTLLPYFGGSAACIVLVVNIQDVSGHADMCNRLAALGAPPPCGLLVVQGSLPSGAASGEERRRLEPLRDVAARWGLKFLRFETLEQLGRAQIFQSVCDLVLGVPASVPNLN</sequence>